<organism evidence="1">
    <name type="scientific">viral metagenome</name>
    <dbReference type="NCBI Taxonomy" id="1070528"/>
    <lineage>
        <taxon>unclassified sequences</taxon>
        <taxon>metagenomes</taxon>
        <taxon>organismal metagenomes</taxon>
    </lineage>
</organism>
<protein>
    <submittedName>
        <fullName evidence="1">Uncharacterized protein</fullName>
    </submittedName>
</protein>
<evidence type="ECO:0000313" key="2">
    <source>
        <dbReference type="EMBL" id="QJA84048.1"/>
    </source>
</evidence>
<proteinExistence type="predicted"/>
<gene>
    <name evidence="2" type="ORF">MM415A00233_0050</name>
    <name evidence="1" type="ORF">MM415B00478_0021</name>
</gene>
<dbReference type="EMBL" id="MT142522">
    <property type="protein sequence ID" value="QJA84048.1"/>
    <property type="molecule type" value="Genomic_DNA"/>
</dbReference>
<reference evidence="1" key="1">
    <citation type="submission" date="2020-03" db="EMBL/GenBank/DDBJ databases">
        <title>The deep terrestrial virosphere.</title>
        <authorList>
            <person name="Holmfeldt K."/>
            <person name="Nilsson E."/>
            <person name="Simone D."/>
            <person name="Lopez-Fernandez M."/>
            <person name="Wu X."/>
            <person name="de Brujin I."/>
            <person name="Lundin D."/>
            <person name="Andersson A."/>
            <person name="Bertilsson S."/>
            <person name="Dopson M."/>
        </authorList>
    </citation>
    <scope>NUCLEOTIDE SEQUENCE</scope>
    <source>
        <strain evidence="2">MM415A00233</strain>
        <strain evidence="1">MM415B00478</strain>
    </source>
</reference>
<evidence type="ECO:0000313" key="1">
    <source>
        <dbReference type="EMBL" id="QJA64624.1"/>
    </source>
</evidence>
<accession>A0A6M3J4L5</accession>
<dbReference type="EMBL" id="MT141523">
    <property type="protein sequence ID" value="QJA64624.1"/>
    <property type="molecule type" value="Genomic_DNA"/>
</dbReference>
<sequence>MRMAVYLGELSENPGPELNRGWLARTEEIGCIIGKAIEQLESIVGSPLPADQEMYKTSEHKAEELTYQLAELRDMSYRLAGLITRLEELF</sequence>
<dbReference type="AlphaFoldDB" id="A0A6M3J4L5"/>
<name>A0A6M3J4L5_9ZZZZ</name>